<dbReference type="InterPro" id="IPR029056">
    <property type="entry name" value="Ribokinase-like"/>
</dbReference>
<dbReference type="InterPro" id="IPR011611">
    <property type="entry name" value="PfkB_dom"/>
</dbReference>
<dbReference type="EMBL" id="GBEZ01017965">
    <property type="protein sequence ID" value="JAC68420.1"/>
    <property type="molecule type" value="Transcribed_RNA"/>
</dbReference>
<dbReference type="SUPFAM" id="SSF53613">
    <property type="entry name" value="Ribokinase-like"/>
    <property type="match status" value="1"/>
</dbReference>
<keyword evidence="2" id="KW-0808">Transferase</keyword>
<evidence type="ECO:0000259" key="1">
    <source>
        <dbReference type="Pfam" id="PF00294"/>
    </source>
</evidence>
<dbReference type="GO" id="GO:0016301">
    <property type="term" value="F:kinase activity"/>
    <property type="evidence" value="ECO:0007669"/>
    <property type="project" value="UniProtKB-KW"/>
</dbReference>
<name>A0A061RCN6_9CHLO</name>
<proteinExistence type="predicted"/>
<dbReference type="InterPro" id="IPR052562">
    <property type="entry name" value="Ketohexokinase-related"/>
</dbReference>
<dbReference type="Gene3D" id="3.40.1190.20">
    <property type="match status" value="1"/>
</dbReference>
<gene>
    <name evidence="2" type="ORF">TSPGSL018_8752</name>
</gene>
<dbReference type="PANTHER" id="PTHR42774:SF3">
    <property type="entry name" value="KETOHEXOKINASE"/>
    <property type="match status" value="1"/>
</dbReference>
<dbReference type="Pfam" id="PF00294">
    <property type="entry name" value="PfkB"/>
    <property type="match status" value="1"/>
</dbReference>
<accession>A0A061RCN6</accession>
<feature type="domain" description="Carbohydrate kinase PfkB" evidence="1">
    <location>
        <begin position="140"/>
        <end position="201"/>
    </location>
</feature>
<dbReference type="AlphaFoldDB" id="A0A061RCN6"/>
<sequence length="210" mass="21826">MLSSLPHAKFMVTTLGAKGAVLLSRSGEPVLEASGVVLQDYLEETFQQISKQLPELDSAPVDAIGCGNVPIRSGIQIPSLSPMVLKMKRDVSDAAAAQRAAVVAAQKAARNNADSGNHEGYVGSASFEHHGEGLTASVTVVSAAVVDKDAIYDTTGAGDAFIGTLLYGLVTKMSHVKTLRLACLVSAANCTALGARLGLPDRDNLRPEVL</sequence>
<evidence type="ECO:0000313" key="2">
    <source>
        <dbReference type="EMBL" id="JAC68420.1"/>
    </source>
</evidence>
<keyword evidence="2" id="KW-0418">Kinase</keyword>
<protein>
    <submittedName>
        <fullName evidence="2">PfkB-type carbohydrate kinase</fullName>
    </submittedName>
</protein>
<dbReference type="PANTHER" id="PTHR42774">
    <property type="entry name" value="PHOSPHOTRANSFERASE SYSTEM TRANSPORT PROTEIN"/>
    <property type="match status" value="1"/>
</dbReference>
<reference evidence="2" key="1">
    <citation type="submission" date="2014-05" db="EMBL/GenBank/DDBJ databases">
        <title>The transcriptome of the halophilic microalga Tetraselmis sp. GSL018 isolated from the Great Salt Lake, Utah.</title>
        <authorList>
            <person name="Jinkerson R.E."/>
            <person name="D'Adamo S."/>
            <person name="Posewitz M.C."/>
        </authorList>
    </citation>
    <scope>NUCLEOTIDE SEQUENCE</scope>
    <source>
        <strain evidence="2">GSL018</strain>
    </source>
</reference>
<organism evidence="2">
    <name type="scientific">Tetraselmis sp. GSL018</name>
    <dbReference type="NCBI Taxonomy" id="582737"/>
    <lineage>
        <taxon>Eukaryota</taxon>
        <taxon>Viridiplantae</taxon>
        <taxon>Chlorophyta</taxon>
        <taxon>core chlorophytes</taxon>
        <taxon>Chlorodendrophyceae</taxon>
        <taxon>Chlorodendrales</taxon>
        <taxon>Chlorodendraceae</taxon>
        <taxon>Tetraselmis</taxon>
    </lineage>
</organism>